<feature type="chain" id="PRO_5035803013" description="Secreted protein" evidence="1">
    <location>
        <begin position="23"/>
        <end position="77"/>
    </location>
</feature>
<gene>
    <name evidence="2" type="ORF">BO86DRAFT_75270</name>
</gene>
<proteinExistence type="predicted"/>
<protein>
    <recommendedName>
        <fullName evidence="4">Secreted protein</fullName>
    </recommendedName>
</protein>
<accession>A0A8T8XGC8</accession>
<sequence length="77" mass="8761">MAASRHLILFLVETIAVISTRAIWPSHCKSSTFPPASLWLGHQSRILERMISSYSSANLTAFHCPLRRMRIVTPLHF</sequence>
<keyword evidence="3" id="KW-1185">Reference proteome</keyword>
<dbReference type="EMBL" id="KZ824771">
    <property type="protein sequence ID" value="RAH86978.1"/>
    <property type="molecule type" value="Genomic_DNA"/>
</dbReference>
<keyword evidence="1" id="KW-0732">Signal</keyword>
<evidence type="ECO:0000313" key="2">
    <source>
        <dbReference type="EMBL" id="RAH86978.1"/>
    </source>
</evidence>
<name>A0A8T8XGC8_ASPJA</name>
<dbReference type="RefSeq" id="XP_025532872.1">
    <property type="nucleotide sequence ID" value="XM_025677637.1"/>
</dbReference>
<dbReference type="GeneID" id="37181330"/>
<organism evidence="2 3">
    <name type="scientific">Aspergillus japonicus CBS 114.51</name>
    <dbReference type="NCBI Taxonomy" id="1448312"/>
    <lineage>
        <taxon>Eukaryota</taxon>
        <taxon>Fungi</taxon>
        <taxon>Dikarya</taxon>
        <taxon>Ascomycota</taxon>
        <taxon>Pezizomycotina</taxon>
        <taxon>Eurotiomycetes</taxon>
        <taxon>Eurotiomycetidae</taxon>
        <taxon>Eurotiales</taxon>
        <taxon>Aspergillaceae</taxon>
        <taxon>Aspergillus</taxon>
        <taxon>Aspergillus subgen. Circumdati</taxon>
    </lineage>
</organism>
<dbReference type="AlphaFoldDB" id="A0A8T8XGC8"/>
<evidence type="ECO:0000313" key="3">
    <source>
        <dbReference type="Proteomes" id="UP000249497"/>
    </source>
</evidence>
<dbReference type="Proteomes" id="UP000249497">
    <property type="component" value="Unassembled WGS sequence"/>
</dbReference>
<evidence type="ECO:0000256" key="1">
    <source>
        <dbReference type="SAM" id="SignalP"/>
    </source>
</evidence>
<reference evidence="2 3" key="1">
    <citation type="submission" date="2018-02" db="EMBL/GenBank/DDBJ databases">
        <title>The genomes of Aspergillus section Nigri reveals drivers in fungal speciation.</title>
        <authorList>
            <consortium name="DOE Joint Genome Institute"/>
            <person name="Vesth T.C."/>
            <person name="Nybo J."/>
            <person name="Theobald S."/>
            <person name="Brandl J."/>
            <person name="Frisvad J.C."/>
            <person name="Nielsen K.F."/>
            <person name="Lyhne E.K."/>
            <person name="Kogle M.E."/>
            <person name="Kuo A."/>
            <person name="Riley R."/>
            <person name="Clum A."/>
            <person name="Nolan M."/>
            <person name="Lipzen A."/>
            <person name="Salamov A."/>
            <person name="Henrissat B."/>
            <person name="Wiebenga A."/>
            <person name="De vries R.P."/>
            <person name="Grigoriev I.V."/>
            <person name="Mortensen U.H."/>
            <person name="Andersen M.R."/>
            <person name="Baker S.E."/>
        </authorList>
    </citation>
    <scope>NUCLEOTIDE SEQUENCE [LARGE SCALE GENOMIC DNA]</scope>
    <source>
        <strain evidence="2 3">CBS 114.51</strain>
    </source>
</reference>
<evidence type="ECO:0008006" key="4">
    <source>
        <dbReference type="Google" id="ProtNLM"/>
    </source>
</evidence>
<feature type="signal peptide" evidence="1">
    <location>
        <begin position="1"/>
        <end position="22"/>
    </location>
</feature>